<evidence type="ECO:0000256" key="2">
    <source>
        <dbReference type="ARBA" id="ARBA00022630"/>
    </source>
</evidence>
<keyword evidence="9" id="KW-1185">Reference proteome</keyword>
<organism evidence="8 9">
    <name type="scientific">Flaviflexus salsibiostraticola</name>
    <dbReference type="NCBI Taxonomy" id="1282737"/>
    <lineage>
        <taxon>Bacteria</taxon>
        <taxon>Bacillati</taxon>
        <taxon>Actinomycetota</taxon>
        <taxon>Actinomycetes</taxon>
        <taxon>Actinomycetales</taxon>
        <taxon>Actinomycetaceae</taxon>
        <taxon>Flaviflexus</taxon>
    </lineage>
</organism>
<dbReference type="PANTHER" id="PTHR43014:SF5">
    <property type="entry name" value="GLUTATHIONE REDUCTASE (NADPH)"/>
    <property type="match status" value="1"/>
</dbReference>
<dbReference type="PRINTS" id="PR00368">
    <property type="entry name" value="FADPNR"/>
</dbReference>
<feature type="domain" description="Pyridine nucleotide-disulphide oxidoreductase dimerisation" evidence="6">
    <location>
        <begin position="341"/>
        <end position="443"/>
    </location>
</feature>
<feature type="domain" description="FAD/NAD(P)-binding" evidence="7">
    <location>
        <begin position="5"/>
        <end position="321"/>
    </location>
</feature>
<evidence type="ECO:0000259" key="6">
    <source>
        <dbReference type="Pfam" id="PF02852"/>
    </source>
</evidence>
<dbReference type="PRINTS" id="PR00411">
    <property type="entry name" value="PNDRDTASEI"/>
</dbReference>
<name>A0A3Q8WUN4_9ACTO</name>
<feature type="binding site" evidence="4">
    <location>
        <position position="263"/>
    </location>
    <ligand>
        <name>NAD(+)</name>
        <dbReference type="ChEBI" id="CHEBI:57540"/>
    </ligand>
</feature>
<keyword evidence="4" id="KW-0547">Nucleotide-binding</keyword>
<accession>A0A3Q8WUN4</accession>
<dbReference type="KEGG" id="fsl:EJO69_10820"/>
<keyword evidence="3 4" id="KW-0274">FAD</keyword>
<dbReference type="InterPro" id="IPR001100">
    <property type="entry name" value="Pyr_nuc-diS_OxRdtase"/>
</dbReference>
<feature type="binding site" evidence="4">
    <location>
        <position position="51"/>
    </location>
    <ligand>
        <name>FAD</name>
        <dbReference type="ChEBI" id="CHEBI:57692"/>
    </ligand>
</feature>
<dbReference type="GO" id="GO:0016491">
    <property type="term" value="F:oxidoreductase activity"/>
    <property type="evidence" value="ECO:0007669"/>
    <property type="project" value="InterPro"/>
</dbReference>
<dbReference type="InterPro" id="IPR004099">
    <property type="entry name" value="Pyr_nucl-diS_OxRdtase_dimer"/>
</dbReference>
<dbReference type="EMBL" id="CP034438">
    <property type="protein sequence ID" value="AZN30736.1"/>
    <property type="molecule type" value="Genomic_DNA"/>
</dbReference>
<evidence type="ECO:0000256" key="4">
    <source>
        <dbReference type="PIRSR" id="PIRSR000350-3"/>
    </source>
</evidence>
<evidence type="ECO:0000256" key="3">
    <source>
        <dbReference type="ARBA" id="ARBA00022827"/>
    </source>
</evidence>
<dbReference type="PIRSF" id="PIRSF000350">
    <property type="entry name" value="Mercury_reductase_MerA"/>
    <property type="match status" value="1"/>
</dbReference>
<dbReference type="SUPFAM" id="SSF51905">
    <property type="entry name" value="FAD/NAD(P)-binding domain"/>
    <property type="match status" value="1"/>
</dbReference>
<reference evidence="8 9" key="1">
    <citation type="submission" date="2018-12" db="EMBL/GenBank/DDBJ databases">
        <title>Complete genome sequence of Flaviflexus salsibiostraticola KCTC 33148.</title>
        <authorList>
            <person name="Bae J.-W."/>
        </authorList>
    </citation>
    <scope>NUCLEOTIDE SEQUENCE [LARGE SCALE GENOMIC DNA]</scope>
    <source>
        <strain evidence="8 9">KCTC 33148</strain>
    </source>
</reference>
<comment type="cofactor">
    <cofactor evidence="4">
        <name>FAD</name>
        <dbReference type="ChEBI" id="CHEBI:57692"/>
    </cofactor>
    <text evidence="4">Binds 1 FAD per subunit.</text>
</comment>
<feature type="binding site" evidence="4">
    <location>
        <begin position="173"/>
        <end position="180"/>
    </location>
    <ligand>
        <name>NAD(+)</name>
        <dbReference type="ChEBI" id="CHEBI:57540"/>
    </ligand>
</feature>
<dbReference type="Gene3D" id="3.50.50.60">
    <property type="entry name" value="FAD/NAD(P)-binding domain"/>
    <property type="match status" value="2"/>
</dbReference>
<dbReference type="PANTHER" id="PTHR43014">
    <property type="entry name" value="MERCURIC REDUCTASE"/>
    <property type="match status" value="1"/>
</dbReference>
<gene>
    <name evidence="8" type="ORF">EJO69_10820</name>
</gene>
<evidence type="ECO:0000256" key="5">
    <source>
        <dbReference type="PIRSR" id="PIRSR000350-4"/>
    </source>
</evidence>
<evidence type="ECO:0000313" key="9">
    <source>
        <dbReference type="Proteomes" id="UP000270021"/>
    </source>
</evidence>
<dbReference type="GO" id="GO:0000166">
    <property type="term" value="F:nucleotide binding"/>
    <property type="evidence" value="ECO:0007669"/>
    <property type="project" value="UniProtKB-KW"/>
</dbReference>
<sequence>MTTHYDLIVIGSGTAGTTAAHACAKEGWRVAVVDNLPFGGTCVLRGCDPKKILRRGAEIIDSASLLTSKGIDPGTLRVDWPALMAHKRGFTEPMSDKIEEGLESAGVTTLHGRASFTAPDRLTVDGDTLTASHVLIATGARPKSMPFEGSEHMIDSTPFMELEELPKRILFVGGGFISFEFAHIAARVGSDVTIATHGPRLLKGFDPDLVDLLRTRSTDLGIDIRTGTAINSIVPTGSGFAVVTEKDGKESTLEVDLVVHGAGREPDLADLNLEAASVEHSKAGVTVSEHLQSVSNPAVYAAGDAAASPGMPLTPVASMEGGVAARNMLKGTREAPDFTGIPTAVFTIPELVRVGMLEEEAREQGLDVDVRYNDTSEWFSNYRLGETVAATKIIVDRETRRILGAHMLGPEYAEVVNIIALAMRLGLTVDEVSNLVAAYPSVGSDLGSML</sequence>
<evidence type="ECO:0000259" key="7">
    <source>
        <dbReference type="Pfam" id="PF07992"/>
    </source>
</evidence>
<dbReference type="SUPFAM" id="SSF55424">
    <property type="entry name" value="FAD/NAD-linked reductases, dimerisation (C-terminal) domain"/>
    <property type="match status" value="1"/>
</dbReference>
<dbReference type="AlphaFoldDB" id="A0A3Q8WUN4"/>
<proteinExistence type="inferred from homology"/>
<comment type="similarity">
    <text evidence="1">Belongs to the class-I pyridine nucleotide-disulfide oxidoreductase family.</text>
</comment>
<dbReference type="RefSeq" id="WP_126041740.1">
    <property type="nucleotide sequence ID" value="NZ_CP034438.1"/>
</dbReference>
<dbReference type="Pfam" id="PF02852">
    <property type="entry name" value="Pyr_redox_dim"/>
    <property type="match status" value="1"/>
</dbReference>
<keyword evidence="4" id="KW-0520">NAD</keyword>
<dbReference type="OrthoDB" id="4763248at2"/>
<feature type="binding site" evidence="4">
    <location>
        <position position="304"/>
    </location>
    <ligand>
        <name>FAD</name>
        <dbReference type="ChEBI" id="CHEBI:57692"/>
    </ligand>
</feature>
<dbReference type="Proteomes" id="UP000270021">
    <property type="component" value="Chromosome"/>
</dbReference>
<protein>
    <submittedName>
        <fullName evidence="8">NAD(P)/FAD-dependent oxidoreductase</fullName>
    </submittedName>
</protein>
<evidence type="ECO:0000256" key="1">
    <source>
        <dbReference type="ARBA" id="ARBA00007532"/>
    </source>
</evidence>
<dbReference type="InterPro" id="IPR036188">
    <property type="entry name" value="FAD/NAD-bd_sf"/>
</dbReference>
<dbReference type="Pfam" id="PF07992">
    <property type="entry name" value="Pyr_redox_2"/>
    <property type="match status" value="1"/>
</dbReference>
<evidence type="ECO:0000313" key="8">
    <source>
        <dbReference type="EMBL" id="AZN30736.1"/>
    </source>
</evidence>
<keyword evidence="2" id="KW-0285">Flavoprotein</keyword>
<dbReference type="InterPro" id="IPR023753">
    <property type="entry name" value="FAD/NAD-binding_dom"/>
</dbReference>
<dbReference type="Gene3D" id="3.30.390.30">
    <property type="match status" value="1"/>
</dbReference>
<dbReference type="InterPro" id="IPR016156">
    <property type="entry name" value="FAD/NAD-linked_Rdtase_dimer_sf"/>
</dbReference>
<feature type="disulfide bond" description="Redox-active" evidence="5">
    <location>
        <begin position="42"/>
        <end position="47"/>
    </location>
</feature>